<evidence type="ECO:0000259" key="2">
    <source>
        <dbReference type="Pfam" id="PF12728"/>
    </source>
</evidence>
<dbReference type="RefSeq" id="WP_179768760.1">
    <property type="nucleotide sequence ID" value="NZ_JACCFO010000001.1"/>
</dbReference>
<evidence type="ECO:0000256" key="1">
    <source>
        <dbReference type="SAM" id="MobiDB-lite"/>
    </source>
</evidence>
<feature type="domain" description="Helix-turn-helix" evidence="2">
    <location>
        <begin position="20"/>
        <end position="68"/>
    </location>
</feature>
<evidence type="ECO:0000313" key="3">
    <source>
        <dbReference type="EMBL" id="NYI97404.1"/>
    </source>
</evidence>
<sequence length="78" mass="8694">MNTQHPQHATDPAPQPSPRFYTPAEVRDIFRISQSTVRRWTDTGHIRTARTVGGHRRLYADDVDALLHSEESAQAGGG</sequence>
<dbReference type="InterPro" id="IPR041657">
    <property type="entry name" value="HTH_17"/>
</dbReference>
<protein>
    <submittedName>
        <fullName evidence="3">Excisionase family DNA binding protein</fullName>
    </submittedName>
</protein>
<proteinExistence type="predicted"/>
<name>A0A853BRB7_9ACTN</name>
<dbReference type="InterPro" id="IPR010093">
    <property type="entry name" value="SinI_DNA-bd"/>
</dbReference>
<dbReference type="Pfam" id="PF12728">
    <property type="entry name" value="HTH_17"/>
    <property type="match status" value="1"/>
</dbReference>
<evidence type="ECO:0000313" key="4">
    <source>
        <dbReference type="Proteomes" id="UP000575985"/>
    </source>
</evidence>
<accession>A0A853BRB7</accession>
<keyword evidence="4" id="KW-1185">Reference proteome</keyword>
<dbReference type="NCBIfam" id="TIGR01764">
    <property type="entry name" value="excise"/>
    <property type="match status" value="1"/>
</dbReference>
<dbReference type="Gene3D" id="1.10.1660.10">
    <property type="match status" value="1"/>
</dbReference>
<dbReference type="InterPro" id="IPR009061">
    <property type="entry name" value="DNA-bd_dom_put_sf"/>
</dbReference>
<organism evidence="3 4">
    <name type="scientific">Streptomonospora nanhaiensis</name>
    <dbReference type="NCBI Taxonomy" id="1323731"/>
    <lineage>
        <taxon>Bacteria</taxon>
        <taxon>Bacillati</taxon>
        <taxon>Actinomycetota</taxon>
        <taxon>Actinomycetes</taxon>
        <taxon>Streptosporangiales</taxon>
        <taxon>Nocardiopsidaceae</taxon>
        <taxon>Streptomonospora</taxon>
    </lineage>
</organism>
<feature type="region of interest" description="Disordered" evidence="1">
    <location>
        <begin position="1"/>
        <end position="21"/>
    </location>
</feature>
<reference evidence="3 4" key="1">
    <citation type="submission" date="2020-07" db="EMBL/GenBank/DDBJ databases">
        <title>Sequencing the genomes of 1000 actinobacteria strains.</title>
        <authorList>
            <person name="Klenk H.-P."/>
        </authorList>
    </citation>
    <scope>NUCLEOTIDE SEQUENCE [LARGE SCALE GENOMIC DNA]</scope>
    <source>
        <strain evidence="3 4">DSM 45927</strain>
    </source>
</reference>
<dbReference type="SUPFAM" id="SSF46955">
    <property type="entry name" value="Putative DNA-binding domain"/>
    <property type="match status" value="1"/>
</dbReference>
<gene>
    <name evidence="3" type="ORF">HNR12_003681</name>
</gene>
<dbReference type="EMBL" id="JACCFO010000001">
    <property type="protein sequence ID" value="NYI97404.1"/>
    <property type="molecule type" value="Genomic_DNA"/>
</dbReference>
<dbReference type="AlphaFoldDB" id="A0A853BRB7"/>
<comment type="caution">
    <text evidence="3">The sequence shown here is derived from an EMBL/GenBank/DDBJ whole genome shotgun (WGS) entry which is preliminary data.</text>
</comment>
<dbReference type="GO" id="GO:0003677">
    <property type="term" value="F:DNA binding"/>
    <property type="evidence" value="ECO:0007669"/>
    <property type="project" value="InterPro"/>
</dbReference>
<dbReference type="Proteomes" id="UP000575985">
    <property type="component" value="Unassembled WGS sequence"/>
</dbReference>